<dbReference type="InterPro" id="IPR040758">
    <property type="entry name" value="PrmC_N"/>
</dbReference>
<dbReference type="GO" id="GO:0003676">
    <property type="term" value="F:nucleic acid binding"/>
    <property type="evidence" value="ECO:0007669"/>
    <property type="project" value="InterPro"/>
</dbReference>
<feature type="domain" description="Methyltransferase small" evidence="6">
    <location>
        <begin position="105"/>
        <end position="194"/>
    </location>
</feature>
<dbReference type="RefSeq" id="WP_011927824.1">
    <property type="nucleotide sequence ID" value="NC_009446.1"/>
</dbReference>
<evidence type="ECO:0000256" key="4">
    <source>
        <dbReference type="ARBA" id="ARBA00048391"/>
    </source>
</evidence>
<evidence type="ECO:0000313" key="8">
    <source>
        <dbReference type="EMBL" id="ABQ13394.1"/>
    </source>
</evidence>
<dbReference type="InterPro" id="IPR002052">
    <property type="entry name" value="DNA_methylase_N6_adenine_CS"/>
</dbReference>
<name>A5EWT8_DICNV</name>
<dbReference type="Pfam" id="PF17827">
    <property type="entry name" value="PrmC_N"/>
    <property type="match status" value="1"/>
</dbReference>
<dbReference type="GO" id="GO:0032259">
    <property type="term" value="P:methylation"/>
    <property type="evidence" value="ECO:0007669"/>
    <property type="project" value="UniProtKB-KW"/>
</dbReference>
<sequence length="276" mass="30971">MNLWQWLECAAAQLPEKESALLEARLFAERVLNIAPVRQRYRNPELTVPQIAQLNALLLRRARGEPFAYILGNQPFYHLDLKVSPAVLIPRPETEQLVDAALAKIPPQDCYRVIDLGTGSGAIALAIAAERPHCRVLAVDKSWDALRVAQENARHLQLANVHFVLSDWLTAIADARADMIVSNPPYIDAHDEHLAALAYEPQMALVSPEHGYADLLHLIAHAGRCLRPNGWLLLEHGNQQAQKLRAFAAEQSGWQHIHSLRDYAGWERITCMQCSM</sequence>
<evidence type="ECO:0000313" key="9">
    <source>
        <dbReference type="Proteomes" id="UP000000248"/>
    </source>
</evidence>
<feature type="domain" description="Release factor glutamine methyltransferase N-terminal" evidence="7">
    <location>
        <begin position="5"/>
        <end position="72"/>
    </location>
</feature>
<dbReference type="PANTHER" id="PTHR18895:SF74">
    <property type="entry name" value="MTRF1L RELEASE FACTOR GLUTAMINE METHYLTRANSFERASE"/>
    <property type="match status" value="1"/>
</dbReference>
<comment type="function">
    <text evidence="5">Methylates the class 1 translation termination release factors RF1/PrfA and RF2/PrfB on the glutamine residue of the universally conserved GGQ motif.</text>
</comment>
<evidence type="ECO:0000256" key="5">
    <source>
        <dbReference type="HAMAP-Rule" id="MF_02126"/>
    </source>
</evidence>
<dbReference type="Pfam" id="PF05175">
    <property type="entry name" value="MTS"/>
    <property type="match status" value="1"/>
</dbReference>
<dbReference type="EMBL" id="CP000513">
    <property type="protein sequence ID" value="ABQ13394.1"/>
    <property type="molecule type" value="Genomic_DNA"/>
</dbReference>
<dbReference type="KEGG" id="dno:DNO_0072"/>
<dbReference type="InterPro" id="IPR019874">
    <property type="entry name" value="RF_methyltr_PrmC"/>
</dbReference>
<evidence type="ECO:0000259" key="6">
    <source>
        <dbReference type="Pfam" id="PF05175"/>
    </source>
</evidence>
<gene>
    <name evidence="5" type="primary">prmC</name>
    <name evidence="8" type="ordered locus">DNO_0072</name>
</gene>
<dbReference type="InterPro" id="IPR007848">
    <property type="entry name" value="Small_mtfrase_dom"/>
</dbReference>
<feature type="binding site" evidence="5">
    <location>
        <position position="183"/>
    </location>
    <ligand>
        <name>S-adenosyl-L-methionine</name>
        <dbReference type="ChEBI" id="CHEBI:59789"/>
    </ligand>
</feature>
<dbReference type="AlphaFoldDB" id="A5EWT8"/>
<dbReference type="EC" id="2.1.1.297" evidence="5"/>
<dbReference type="HAMAP" id="MF_02126">
    <property type="entry name" value="RF_methyltr_PrmC"/>
    <property type="match status" value="1"/>
</dbReference>
<dbReference type="FunFam" id="3.40.50.150:FF:000053">
    <property type="entry name" value="Release factor glutamine methyltransferase"/>
    <property type="match status" value="1"/>
</dbReference>
<dbReference type="CDD" id="cd02440">
    <property type="entry name" value="AdoMet_MTases"/>
    <property type="match status" value="1"/>
</dbReference>
<dbReference type="InterPro" id="IPR004556">
    <property type="entry name" value="HemK-like"/>
</dbReference>
<dbReference type="NCBIfam" id="TIGR00536">
    <property type="entry name" value="hemK_fam"/>
    <property type="match status" value="1"/>
</dbReference>
<keyword evidence="3 5" id="KW-0949">S-adenosyl-L-methionine</keyword>
<organism evidence="8 9">
    <name type="scientific">Dichelobacter nodosus (strain VCS1703A)</name>
    <dbReference type="NCBI Taxonomy" id="246195"/>
    <lineage>
        <taxon>Bacteria</taxon>
        <taxon>Pseudomonadati</taxon>
        <taxon>Pseudomonadota</taxon>
        <taxon>Gammaproteobacteria</taxon>
        <taxon>Cardiobacteriales</taxon>
        <taxon>Cardiobacteriaceae</taxon>
        <taxon>Dichelobacter</taxon>
    </lineage>
</organism>
<dbReference type="InterPro" id="IPR029063">
    <property type="entry name" value="SAM-dependent_MTases_sf"/>
</dbReference>
<dbReference type="Proteomes" id="UP000000248">
    <property type="component" value="Chromosome"/>
</dbReference>
<dbReference type="GO" id="GO:0102559">
    <property type="term" value="F:peptide chain release factor N(5)-glutamine methyltransferase activity"/>
    <property type="evidence" value="ECO:0007669"/>
    <property type="project" value="UniProtKB-EC"/>
</dbReference>
<evidence type="ECO:0000259" key="7">
    <source>
        <dbReference type="Pfam" id="PF17827"/>
    </source>
</evidence>
<keyword evidence="9" id="KW-1185">Reference proteome</keyword>
<keyword evidence="1 5" id="KW-0489">Methyltransferase</keyword>
<dbReference type="SUPFAM" id="SSF53335">
    <property type="entry name" value="S-adenosyl-L-methionine-dependent methyltransferases"/>
    <property type="match status" value="1"/>
</dbReference>
<dbReference type="OrthoDB" id="9800643at2"/>
<evidence type="ECO:0000256" key="2">
    <source>
        <dbReference type="ARBA" id="ARBA00022679"/>
    </source>
</evidence>
<accession>A5EWT8</accession>
<dbReference type="Gene3D" id="3.40.50.150">
    <property type="entry name" value="Vaccinia Virus protein VP39"/>
    <property type="match status" value="1"/>
</dbReference>
<dbReference type="eggNOG" id="COG2890">
    <property type="taxonomic scope" value="Bacteria"/>
</dbReference>
<dbReference type="HOGENOM" id="CLU_018398_3_1_6"/>
<feature type="binding site" evidence="5">
    <location>
        <position position="140"/>
    </location>
    <ligand>
        <name>S-adenosyl-L-methionine</name>
        <dbReference type="ChEBI" id="CHEBI:59789"/>
    </ligand>
</feature>
<reference evidence="8 9" key="1">
    <citation type="journal article" date="2007" name="Nat. Biotechnol.">
        <title>Genome sequence and identification of candidate vaccine antigens from the animal pathogen Dichelobacter nodosus.</title>
        <authorList>
            <person name="Myers G.S."/>
            <person name="Parker D."/>
            <person name="Al-Hasani K."/>
            <person name="Kennan R.M."/>
            <person name="Seemann T."/>
            <person name="Ren Q."/>
            <person name="Badger J.H."/>
            <person name="Selengut J.D."/>
            <person name="Deboy R.T."/>
            <person name="Tettelin H."/>
            <person name="Boyce J.D."/>
            <person name="McCarl V.P."/>
            <person name="Han X."/>
            <person name="Nelson W.C."/>
            <person name="Madupu R."/>
            <person name="Mohamoud Y."/>
            <person name="Holley T."/>
            <person name="Fedorova N."/>
            <person name="Khouri H."/>
            <person name="Bottomley S.P."/>
            <person name="Whittington R.J."/>
            <person name="Adler B."/>
            <person name="Songer J.G."/>
            <person name="Rood J.I."/>
            <person name="Paulsen I.T."/>
        </authorList>
    </citation>
    <scope>NUCLEOTIDE SEQUENCE [LARGE SCALE GENOMIC DNA]</scope>
    <source>
        <strain evidence="8 9">VCS1703A</strain>
    </source>
</reference>
<dbReference type="InterPro" id="IPR050320">
    <property type="entry name" value="N5-glutamine_MTase"/>
</dbReference>
<proteinExistence type="inferred from homology"/>
<evidence type="ECO:0000256" key="3">
    <source>
        <dbReference type="ARBA" id="ARBA00022691"/>
    </source>
</evidence>
<dbReference type="STRING" id="246195.DNO_0072"/>
<comment type="similarity">
    <text evidence="5">Belongs to the protein N5-glutamine methyltransferase family. PrmC subfamily.</text>
</comment>
<evidence type="ECO:0000256" key="1">
    <source>
        <dbReference type="ARBA" id="ARBA00022603"/>
    </source>
</evidence>
<dbReference type="PANTHER" id="PTHR18895">
    <property type="entry name" value="HEMK METHYLTRANSFERASE"/>
    <property type="match status" value="1"/>
</dbReference>
<dbReference type="PROSITE" id="PS00092">
    <property type="entry name" value="N6_MTASE"/>
    <property type="match status" value="1"/>
</dbReference>
<keyword evidence="2 5" id="KW-0808">Transferase</keyword>
<comment type="catalytic activity">
    <reaction evidence="4 5">
        <text>L-glutaminyl-[peptide chain release factor] + S-adenosyl-L-methionine = N(5)-methyl-L-glutaminyl-[peptide chain release factor] + S-adenosyl-L-homocysteine + H(+)</text>
        <dbReference type="Rhea" id="RHEA:42896"/>
        <dbReference type="Rhea" id="RHEA-COMP:10271"/>
        <dbReference type="Rhea" id="RHEA-COMP:10272"/>
        <dbReference type="ChEBI" id="CHEBI:15378"/>
        <dbReference type="ChEBI" id="CHEBI:30011"/>
        <dbReference type="ChEBI" id="CHEBI:57856"/>
        <dbReference type="ChEBI" id="CHEBI:59789"/>
        <dbReference type="ChEBI" id="CHEBI:61891"/>
        <dbReference type="EC" id="2.1.1.297"/>
    </reaction>
</comment>
<dbReference type="NCBIfam" id="TIGR03534">
    <property type="entry name" value="RF_mod_PrmC"/>
    <property type="match status" value="1"/>
</dbReference>
<protein>
    <recommendedName>
        <fullName evidence="5">Release factor glutamine methyltransferase</fullName>
        <shortName evidence="5">RF MTase</shortName>
        <ecNumber evidence="5">2.1.1.297</ecNumber>
    </recommendedName>
    <alternativeName>
        <fullName evidence="5">N5-glutamine methyltransferase PrmC</fullName>
    </alternativeName>
    <alternativeName>
        <fullName evidence="5">Protein-(glutamine-N5) MTase PrmC</fullName>
    </alternativeName>
    <alternativeName>
        <fullName evidence="5">Protein-glutamine N-methyltransferase PrmC</fullName>
    </alternativeName>
</protein>
<feature type="binding site" evidence="5">
    <location>
        <begin position="183"/>
        <end position="186"/>
    </location>
    <ligand>
        <name>substrate</name>
    </ligand>
</feature>
<dbReference type="Gene3D" id="1.10.8.10">
    <property type="entry name" value="DNA helicase RuvA subunit, C-terminal domain"/>
    <property type="match status" value="1"/>
</dbReference>
<feature type="binding site" evidence="5">
    <location>
        <position position="168"/>
    </location>
    <ligand>
        <name>S-adenosyl-L-methionine</name>
        <dbReference type="ChEBI" id="CHEBI:59789"/>
    </ligand>
</feature>
<feature type="binding site" evidence="5">
    <location>
        <begin position="117"/>
        <end position="121"/>
    </location>
    <ligand>
        <name>S-adenosyl-L-methionine</name>
        <dbReference type="ChEBI" id="CHEBI:59789"/>
    </ligand>
</feature>